<dbReference type="Gene3D" id="1.10.268.10">
    <property type="entry name" value="Topoisomerase, domain 3"/>
    <property type="match status" value="1"/>
</dbReference>
<keyword evidence="6 8" id="KW-0238">DNA-binding</keyword>
<feature type="compositionally biased region" description="Basic and acidic residues" evidence="10">
    <location>
        <begin position="911"/>
        <end position="942"/>
    </location>
</feature>
<dbReference type="GO" id="GO:0034335">
    <property type="term" value="F:DNA negative supercoiling activity"/>
    <property type="evidence" value="ECO:0007669"/>
    <property type="project" value="UniProtKB-ARBA"/>
</dbReference>
<dbReference type="SUPFAM" id="SSF56719">
    <property type="entry name" value="Type II DNA topoisomerase"/>
    <property type="match status" value="1"/>
</dbReference>
<dbReference type="Gene3D" id="3.90.199.10">
    <property type="entry name" value="Topoisomerase II, domain 5"/>
    <property type="match status" value="1"/>
</dbReference>
<dbReference type="Proteomes" id="UP000229896">
    <property type="component" value="Unassembled WGS sequence"/>
</dbReference>
<dbReference type="Pfam" id="PF03989">
    <property type="entry name" value="DNA_gyraseA_C"/>
    <property type="match status" value="6"/>
</dbReference>
<dbReference type="GO" id="GO:0005524">
    <property type="term" value="F:ATP binding"/>
    <property type="evidence" value="ECO:0007669"/>
    <property type="project" value="UniProtKB-UniRule"/>
</dbReference>
<dbReference type="InterPro" id="IPR013760">
    <property type="entry name" value="Topo_IIA-like_dom_sf"/>
</dbReference>
<comment type="caution">
    <text evidence="8">Lacks conserved residue(s) required for the propagation of feature annotation.</text>
</comment>
<dbReference type="InterPro" id="IPR013758">
    <property type="entry name" value="Topo_IIA_A/C_ab"/>
</dbReference>
<accession>A0A2M6YC54</accession>
<dbReference type="InterPro" id="IPR002205">
    <property type="entry name" value="Topo_IIA_dom_A"/>
</dbReference>
<feature type="domain" description="Topo IIA-type catalytic" evidence="11">
    <location>
        <begin position="59"/>
        <end position="524"/>
    </location>
</feature>
<dbReference type="HAMAP" id="MF_01897">
    <property type="entry name" value="GyrA"/>
    <property type="match status" value="1"/>
</dbReference>
<feature type="region of interest" description="Disordered" evidence="10">
    <location>
        <begin position="839"/>
        <end position="974"/>
    </location>
</feature>
<dbReference type="InterPro" id="IPR013757">
    <property type="entry name" value="Topo_IIA_A_a_sf"/>
</dbReference>
<dbReference type="InterPro" id="IPR006691">
    <property type="entry name" value="GyrA/parC_rep"/>
</dbReference>
<feature type="compositionally biased region" description="Basic and acidic residues" evidence="10">
    <location>
        <begin position="845"/>
        <end position="859"/>
    </location>
</feature>
<dbReference type="GO" id="GO:0003677">
    <property type="term" value="F:DNA binding"/>
    <property type="evidence" value="ECO:0007669"/>
    <property type="project" value="UniProtKB-UniRule"/>
</dbReference>
<protein>
    <recommendedName>
        <fullName evidence="8">DNA gyrase subunit A</fullName>
        <ecNumber evidence="8">5.6.2.2</ecNumber>
    </recommendedName>
</protein>
<comment type="similarity">
    <text evidence="2 8">Belongs to the type II topoisomerase GyrA/ParC subunit family.</text>
</comment>
<dbReference type="EC" id="5.6.2.2" evidence="8"/>
<keyword evidence="4 8" id="KW-0067">ATP-binding</keyword>
<feature type="active site" description="O-(5'-phospho-DNA)-tyrosine intermediate" evidence="8 9">
    <location>
        <position position="147"/>
    </location>
</feature>
<dbReference type="FunFam" id="3.90.199.10:FF:000001">
    <property type="entry name" value="DNA gyrase subunit A"/>
    <property type="match status" value="1"/>
</dbReference>
<evidence type="ECO:0000256" key="5">
    <source>
        <dbReference type="ARBA" id="ARBA00023029"/>
    </source>
</evidence>
<proteinExistence type="inferred from homology"/>
<dbReference type="PROSITE" id="PS52040">
    <property type="entry name" value="TOPO_IIA"/>
    <property type="match status" value="1"/>
</dbReference>
<dbReference type="AlphaFoldDB" id="A0A2M6YC54"/>
<sequence length="1005" mass="111901">MEEIEKIEEENIILPKADDLETAEFIDTNVGKLADRDIKVEMEESYLDYAMSVIVSRALPDVRDGMKPVHRRVLFAMHDIGLKASAKYRKSATVVGEVLGKYHPHGDVAVYDTMVRMAQDFSMRYPLVDGQGNFGSMDGDSAAAMRYTEAKMTQLAEEMLIDIEKDTVDFVDNYDGSRQEPRVLPARIPQLLLNGTDGIAVGMATKIPPHNLNELCDATIHLIDNPEASSEDLTQFVKGPDFPTGGLIFDIEEIKQAYITGKGKVVIRAKAEIEEAKRGFRIIVSEIPFQVNKSNLIQKIAELVKDHKIDGISDLRDESDRNGVRVVIELKANSYPKKVLNRLFELTQLQTAFHVNMLALTTSLEPRIMNLHTVLDFFIKHRQNVIERRSKYDLKKAKERAHILEGLIKALDSIDKIIETIKKSANREEAAKNLVVNFDLSEAQASAILDMRLSALAALERKKIEDEYNEKLKLIAYLEDLLAHPEKILSLIKNDLKEIKDKYGDERRTQIVPSGLDKFSAEDLIPDEQVIITITKSNYVKRQPIDAYRKQIRGGKGVIGIETKEEDSVIHMVSASTHDDLFIFTDAGRVFLNKVYELPATSRQSKGVPIVNIIQLGQNEKVTAILPVGKDESIDGKYFVMTTTKGVVKRTLVDKYQHIRKTGIAAIKLSVGDQLKWVQMSSGNDIIVEVSNKGLAICYKESDVRSMGRSAAGVFGMKLRPGDKVVGSAIIPNGEQYFSPQSGFPDLLTVLENGFGKRTMIKNFHIQNRGGIGIKVANCTPKTGSLVGMEVIFDDLGDALLASKNGQFIRMAVKDIKRLGRDTQGVTLMKMHAGDKVSSLAVVRPESKDKDSTEDESKSSPESNNLPEKPADKKAINKELAKEADKAVVKETKPDIEKQSKSADKSSSITEKTDSSEIKSSKKSIEKISKLVDVEAGEESKKSSNKIEQPEIELPAGHDSLLEKPDTAMPTIRTYDPNIDVEIKENEDVENPKNDQDINWWGGGE</sequence>
<dbReference type="FunFam" id="3.30.1360.40:FF:000002">
    <property type="entry name" value="DNA gyrase subunit A"/>
    <property type="match status" value="1"/>
</dbReference>
<gene>
    <name evidence="8" type="primary">gyrA</name>
    <name evidence="12" type="ORF">COT12_01930</name>
</gene>
<comment type="subunit">
    <text evidence="8">Heterotetramer, composed of two GyrA and two GyrB chains. In the heterotetramer, GyrA contains the active site tyrosine that forms a transient covalent intermediate with DNA, while GyrB binds cofactors and catalyzes ATP hydrolysis.</text>
</comment>
<evidence type="ECO:0000256" key="4">
    <source>
        <dbReference type="ARBA" id="ARBA00022840"/>
    </source>
</evidence>
<dbReference type="PANTHER" id="PTHR43493:SF5">
    <property type="entry name" value="DNA GYRASE SUBUNIT A, CHLOROPLASTIC_MITOCHONDRIAL"/>
    <property type="match status" value="1"/>
</dbReference>
<dbReference type="InterPro" id="IPR050220">
    <property type="entry name" value="Type_II_DNA_Topoisomerases"/>
</dbReference>
<dbReference type="NCBIfam" id="TIGR01063">
    <property type="entry name" value="gyrA"/>
    <property type="match status" value="1"/>
</dbReference>
<evidence type="ECO:0000256" key="7">
    <source>
        <dbReference type="ARBA" id="ARBA00023235"/>
    </source>
</evidence>
<organism evidence="12 13">
    <name type="scientific">Candidatus Berkelbacteria bacterium CG08_land_8_20_14_0_20_39_8</name>
    <dbReference type="NCBI Taxonomy" id="1974511"/>
    <lineage>
        <taxon>Bacteria</taxon>
        <taxon>Candidatus Berkelbacteria</taxon>
    </lineage>
</organism>
<dbReference type="PANTHER" id="PTHR43493">
    <property type="entry name" value="DNA GYRASE/TOPOISOMERASE SUBUNIT A"/>
    <property type="match status" value="1"/>
</dbReference>
<dbReference type="CDD" id="cd00187">
    <property type="entry name" value="TOP4c"/>
    <property type="match status" value="1"/>
</dbReference>
<keyword evidence="5 8" id="KW-0799">Topoisomerase</keyword>
<dbReference type="InterPro" id="IPR035516">
    <property type="entry name" value="Gyrase/topoIV_suA_C"/>
</dbReference>
<feature type="compositionally biased region" description="Basic and acidic residues" evidence="10">
    <location>
        <begin position="869"/>
        <end position="904"/>
    </location>
</feature>
<comment type="subcellular location">
    <subcellularLocation>
        <location evidence="8">Cytoplasm</location>
    </subcellularLocation>
</comment>
<dbReference type="NCBIfam" id="NF004043">
    <property type="entry name" value="PRK05560.1"/>
    <property type="match status" value="1"/>
</dbReference>
<dbReference type="FunFam" id="1.10.268.10:FF:000001">
    <property type="entry name" value="DNA gyrase subunit A"/>
    <property type="match status" value="1"/>
</dbReference>
<dbReference type="GO" id="GO:0005737">
    <property type="term" value="C:cytoplasm"/>
    <property type="evidence" value="ECO:0007669"/>
    <property type="project" value="UniProtKB-SubCell"/>
</dbReference>
<keyword evidence="8" id="KW-0963">Cytoplasm</keyword>
<evidence type="ECO:0000256" key="9">
    <source>
        <dbReference type="PROSITE-ProRule" id="PRU01384"/>
    </source>
</evidence>
<dbReference type="GO" id="GO:0006265">
    <property type="term" value="P:DNA topological change"/>
    <property type="evidence" value="ECO:0007669"/>
    <property type="project" value="UniProtKB-UniRule"/>
</dbReference>
<evidence type="ECO:0000256" key="8">
    <source>
        <dbReference type="HAMAP-Rule" id="MF_01897"/>
    </source>
</evidence>
<dbReference type="Gene3D" id="3.30.1360.40">
    <property type="match status" value="1"/>
</dbReference>
<dbReference type="NCBIfam" id="NF004044">
    <property type="entry name" value="PRK05561.1"/>
    <property type="match status" value="1"/>
</dbReference>
<dbReference type="EMBL" id="PEXI01000060">
    <property type="protein sequence ID" value="PIU24269.1"/>
    <property type="molecule type" value="Genomic_DNA"/>
</dbReference>
<reference evidence="13" key="1">
    <citation type="submission" date="2017-09" db="EMBL/GenBank/DDBJ databases">
        <title>Depth-based differentiation of microbial function through sediment-hosted aquifers and enrichment of novel symbionts in the deep terrestrial subsurface.</title>
        <authorList>
            <person name="Probst A.J."/>
            <person name="Ladd B."/>
            <person name="Jarett J.K."/>
            <person name="Geller-Mcgrath D.E."/>
            <person name="Sieber C.M.K."/>
            <person name="Emerson J.B."/>
            <person name="Anantharaman K."/>
            <person name="Thomas B.C."/>
            <person name="Malmstrom R."/>
            <person name="Stieglmeier M."/>
            <person name="Klingl A."/>
            <person name="Woyke T."/>
            <person name="Ryan C.M."/>
            <person name="Banfield J.F."/>
        </authorList>
    </citation>
    <scope>NUCLEOTIDE SEQUENCE [LARGE SCALE GENOMIC DNA]</scope>
</reference>
<evidence type="ECO:0000313" key="12">
    <source>
        <dbReference type="EMBL" id="PIU24269.1"/>
    </source>
</evidence>
<dbReference type="InterPro" id="IPR005743">
    <property type="entry name" value="GyrA"/>
</dbReference>
<dbReference type="Gene3D" id="2.120.10.90">
    <property type="entry name" value="DNA gyrase/topoisomerase IV, subunit A, C-terminal"/>
    <property type="match status" value="1"/>
</dbReference>
<comment type="catalytic activity">
    <reaction evidence="1 8 9">
        <text>ATP-dependent breakage, passage and rejoining of double-stranded DNA.</text>
        <dbReference type="EC" id="5.6.2.2"/>
    </reaction>
</comment>
<dbReference type="GO" id="GO:0006261">
    <property type="term" value="P:DNA-templated DNA replication"/>
    <property type="evidence" value="ECO:0007669"/>
    <property type="project" value="UniProtKB-UniRule"/>
</dbReference>
<comment type="function">
    <text evidence="8">A type II topoisomerase that negatively supercoils closed circular double-stranded (ds) DNA in an ATP-dependent manner to modulate DNA topology and maintain chromosomes in an underwound state. Negative supercoiling favors strand separation, and DNA replication, transcription, recombination and repair, all of which involve strand separation. Also able to catalyze the interconversion of other topological isomers of dsDNA rings, including catenanes and knotted rings. Type II topoisomerases break and join 2 DNA strands simultaneously in an ATP-dependent manner.</text>
</comment>
<keyword evidence="3 8" id="KW-0547">Nucleotide-binding</keyword>
<evidence type="ECO:0000313" key="13">
    <source>
        <dbReference type="Proteomes" id="UP000229896"/>
    </source>
</evidence>
<dbReference type="SMART" id="SM00434">
    <property type="entry name" value="TOP4c"/>
    <property type="match status" value="1"/>
</dbReference>
<dbReference type="Pfam" id="PF00521">
    <property type="entry name" value="DNA_topoisoIV"/>
    <property type="match status" value="1"/>
</dbReference>
<dbReference type="SUPFAM" id="SSF101904">
    <property type="entry name" value="GyrA/ParC C-terminal domain-like"/>
    <property type="match status" value="1"/>
</dbReference>
<dbReference type="GO" id="GO:0009330">
    <property type="term" value="C:DNA topoisomerase type II (double strand cut, ATP-hydrolyzing) complex"/>
    <property type="evidence" value="ECO:0007669"/>
    <property type="project" value="TreeGrafter"/>
</dbReference>
<evidence type="ECO:0000256" key="2">
    <source>
        <dbReference type="ARBA" id="ARBA00008263"/>
    </source>
</evidence>
<comment type="caution">
    <text evidence="12">The sequence shown here is derived from an EMBL/GenBank/DDBJ whole genome shotgun (WGS) entry which is preliminary data.</text>
</comment>
<evidence type="ECO:0000256" key="10">
    <source>
        <dbReference type="SAM" id="MobiDB-lite"/>
    </source>
</evidence>
<name>A0A2M6YC54_9BACT</name>
<evidence type="ECO:0000256" key="1">
    <source>
        <dbReference type="ARBA" id="ARBA00000185"/>
    </source>
</evidence>
<comment type="miscellaneous">
    <text evidence="8">Few gyrases are as efficient as E.coli at forming negative supercoils. Not all organisms have 2 type II topoisomerases; in organisms with a single type II topoisomerase this enzyme also has to decatenate newly replicated chromosomes.</text>
</comment>
<evidence type="ECO:0000259" key="11">
    <source>
        <dbReference type="PROSITE" id="PS52040"/>
    </source>
</evidence>
<evidence type="ECO:0000256" key="3">
    <source>
        <dbReference type="ARBA" id="ARBA00022741"/>
    </source>
</evidence>
<keyword evidence="7 8" id="KW-0413">Isomerase</keyword>
<evidence type="ECO:0000256" key="6">
    <source>
        <dbReference type="ARBA" id="ARBA00023125"/>
    </source>
</evidence>
<dbReference type="GO" id="GO:0005694">
    <property type="term" value="C:chromosome"/>
    <property type="evidence" value="ECO:0007669"/>
    <property type="project" value="InterPro"/>
</dbReference>